<reference evidence="2" key="1">
    <citation type="submission" date="2022-04" db="EMBL/GenBank/DDBJ databases">
        <title>Mucilaginibacter sp. RS28 isolated from freshwater.</title>
        <authorList>
            <person name="Ko S.-R."/>
        </authorList>
    </citation>
    <scope>NUCLEOTIDE SEQUENCE</scope>
    <source>
        <strain evidence="2">RS28</strain>
    </source>
</reference>
<evidence type="ECO:0000313" key="2">
    <source>
        <dbReference type="EMBL" id="MCJ8209173.1"/>
    </source>
</evidence>
<dbReference type="AlphaFoldDB" id="A0A9X1X3V9"/>
<accession>A0A9X1X3V9</accession>
<evidence type="ECO:0000313" key="3">
    <source>
        <dbReference type="Proteomes" id="UP001139450"/>
    </source>
</evidence>
<sequence length="165" mass="18878">MKKVFAVLSFLMILGLSRVQAQHINFPDLLSLVSAPPEQINQFLTVGKKFEFLSTDFTSGHPISRYQNKYDGFRETVTTGMGSPNKDGRMLRVISYTTTSLKHINEILTQITKYGYPLCFKGADDTKNIRVYQSDLYSVSVYIPFNQSFFTVEVHERQFITIESP</sequence>
<feature type="chain" id="PRO_5040842387" description="DUF4251 domain-containing protein" evidence="1">
    <location>
        <begin position="22"/>
        <end position="165"/>
    </location>
</feature>
<dbReference type="RefSeq" id="WP_245129003.1">
    <property type="nucleotide sequence ID" value="NZ_JALJEJ010000002.1"/>
</dbReference>
<evidence type="ECO:0000256" key="1">
    <source>
        <dbReference type="SAM" id="SignalP"/>
    </source>
</evidence>
<keyword evidence="3" id="KW-1185">Reference proteome</keyword>
<dbReference type="EMBL" id="JALJEJ010000002">
    <property type="protein sequence ID" value="MCJ8209173.1"/>
    <property type="molecule type" value="Genomic_DNA"/>
</dbReference>
<keyword evidence="1" id="KW-0732">Signal</keyword>
<evidence type="ECO:0008006" key="4">
    <source>
        <dbReference type="Google" id="ProtNLM"/>
    </source>
</evidence>
<protein>
    <recommendedName>
        <fullName evidence="4">DUF4251 domain-containing protein</fullName>
    </recommendedName>
</protein>
<comment type="caution">
    <text evidence="2">The sequence shown here is derived from an EMBL/GenBank/DDBJ whole genome shotgun (WGS) entry which is preliminary data.</text>
</comment>
<feature type="signal peptide" evidence="1">
    <location>
        <begin position="1"/>
        <end position="21"/>
    </location>
</feature>
<organism evidence="2 3">
    <name type="scientific">Mucilaginibacter straminoryzae</name>
    <dbReference type="NCBI Taxonomy" id="2932774"/>
    <lineage>
        <taxon>Bacteria</taxon>
        <taxon>Pseudomonadati</taxon>
        <taxon>Bacteroidota</taxon>
        <taxon>Sphingobacteriia</taxon>
        <taxon>Sphingobacteriales</taxon>
        <taxon>Sphingobacteriaceae</taxon>
        <taxon>Mucilaginibacter</taxon>
    </lineage>
</organism>
<name>A0A9X1X3V9_9SPHI</name>
<gene>
    <name evidence="2" type="ORF">MUY27_05600</name>
</gene>
<dbReference type="Proteomes" id="UP001139450">
    <property type="component" value="Unassembled WGS sequence"/>
</dbReference>
<proteinExistence type="predicted"/>